<gene>
    <name evidence="5" type="ORF">ACFFUT_04715</name>
</gene>
<name>A0ABV5JCB5_9RHOB</name>
<reference evidence="5 6" key="1">
    <citation type="submission" date="2024-09" db="EMBL/GenBank/DDBJ databases">
        <authorList>
            <person name="Sun Q."/>
            <person name="Mori K."/>
        </authorList>
    </citation>
    <scope>NUCLEOTIDE SEQUENCE [LARGE SCALE GENOMIC DNA]</scope>
    <source>
        <strain evidence="5 6">CECT 8726</strain>
    </source>
</reference>
<dbReference type="InterPro" id="IPR005320">
    <property type="entry name" value="Peptidase_S51"/>
</dbReference>
<keyword evidence="6" id="KW-1185">Reference proteome</keyword>
<dbReference type="Proteomes" id="UP001589683">
    <property type="component" value="Unassembled WGS sequence"/>
</dbReference>
<comment type="caution">
    <text evidence="5">The sequence shown here is derived from an EMBL/GenBank/DDBJ whole genome shotgun (WGS) entry which is preliminary data.</text>
</comment>
<accession>A0ABV5JCB5</accession>
<evidence type="ECO:0000256" key="1">
    <source>
        <dbReference type="ARBA" id="ARBA00006534"/>
    </source>
</evidence>
<dbReference type="SUPFAM" id="SSF52317">
    <property type="entry name" value="Class I glutamine amidotransferase-like"/>
    <property type="match status" value="1"/>
</dbReference>
<dbReference type="Gene3D" id="3.40.50.880">
    <property type="match status" value="1"/>
</dbReference>
<keyword evidence="2" id="KW-0645">Protease</keyword>
<proteinExistence type="inferred from homology"/>
<evidence type="ECO:0000256" key="2">
    <source>
        <dbReference type="ARBA" id="ARBA00022670"/>
    </source>
</evidence>
<dbReference type="Pfam" id="PF03575">
    <property type="entry name" value="Peptidase_S51"/>
    <property type="match status" value="1"/>
</dbReference>
<organism evidence="5 6">
    <name type="scientific">Pseudohalocynthiibacter aestuariivivens</name>
    <dbReference type="NCBI Taxonomy" id="1591409"/>
    <lineage>
        <taxon>Bacteria</taxon>
        <taxon>Pseudomonadati</taxon>
        <taxon>Pseudomonadota</taxon>
        <taxon>Alphaproteobacteria</taxon>
        <taxon>Rhodobacterales</taxon>
        <taxon>Paracoccaceae</taxon>
        <taxon>Pseudohalocynthiibacter</taxon>
    </lineage>
</organism>
<sequence length="97" mass="9776">MTLAGVSAGAVCWFDAFLFNSGQGPMRPISGLGLIPMGACPHYSTETDHSAALQMAVAAGKMPTTLAIDGGVAVVFENGRPLAIFSVTPGAGAYCVS</sequence>
<evidence type="ECO:0000256" key="4">
    <source>
        <dbReference type="ARBA" id="ARBA00022825"/>
    </source>
</evidence>
<keyword evidence="4" id="KW-0720">Serine protease</keyword>
<evidence type="ECO:0000313" key="5">
    <source>
        <dbReference type="EMBL" id="MFB9231088.1"/>
    </source>
</evidence>
<evidence type="ECO:0000256" key="3">
    <source>
        <dbReference type="ARBA" id="ARBA00022801"/>
    </source>
</evidence>
<comment type="similarity">
    <text evidence="1">Belongs to the peptidase S51 family.</text>
</comment>
<dbReference type="InterPro" id="IPR029062">
    <property type="entry name" value="Class_I_gatase-like"/>
</dbReference>
<evidence type="ECO:0000313" key="6">
    <source>
        <dbReference type="Proteomes" id="UP001589683"/>
    </source>
</evidence>
<dbReference type="RefSeq" id="WP_213891456.1">
    <property type="nucleotide sequence ID" value="NZ_JAGFNU010000028.1"/>
</dbReference>
<dbReference type="EMBL" id="JBHMEA010000013">
    <property type="protein sequence ID" value="MFB9231088.1"/>
    <property type="molecule type" value="Genomic_DNA"/>
</dbReference>
<protein>
    <submittedName>
        <fullName evidence="5">Type 1 glutamine amidotransferase-like domain-containing protein</fullName>
    </submittedName>
</protein>
<keyword evidence="3" id="KW-0378">Hydrolase</keyword>